<dbReference type="GO" id="GO:0016020">
    <property type="term" value="C:membrane"/>
    <property type="evidence" value="ECO:0007669"/>
    <property type="project" value="TreeGrafter"/>
</dbReference>
<dbReference type="PRINTS" id="PR00111">
    <property type="entry name" value="ABHYDROLASE"/>
</dbReference>
<feature type="transmembrane region" description="Helical" evidence="1">
    <location>
        <begin position="131"/>
        <end position="150"/>
    </location>
</feature>
<name>A0A6B2LCL2_9EUKA</name>
<accession>A0A6B2LCL2</accession>
<dbReference type="SUPFAM" id="SSF53474">
    <property type="entry name" value="alpha/beta-Hydrolases"/>
    <property type="match status" value="1"/>
</dbReference>
<feature type="domain" description="AB hydrolase-1" evidence="2">
    <location>
        <begin position="27"/>
        <end position="273"/>
    </location>
</feature>
<dbReference type="Gene3D" id="3.40.50.1820">
    <property type="entry name" value="alpha/beta hydrolase"/>
    <property type="match status" value="1"/>
</dbReference>
<dbReference type="PANTHER" id="PTHR43798">
    <property type="entry name" value="MONOACYLGLYCEROL LIPASE"/>
    <property type="match status" value="1"/>
</dbReference>
<proteinExistence type="predicted"/>
<dbReference type="InterPro" id="IPR050266">
    <property type="entry name" value="AB_hydrolase_sf"/>
</dbReference>
<sequence>MKDGKTYYQWIKPTKDEHKDQGTTEVVVLVHGLTWWNFVWDPIVPFFHSRGHSVLTFDLYGRGRSDAPGVASYNVDFYVEQTRELIEKVLGNQKVILCGMSMGGAITGVFTSKYPQMVSKAILMCPAGIQVPLPGIVSFLSIPLIGWLGFKYAGKSSLIEQTKRDRFKENFHQFQKCLDSGLIDELEQNVLWLFEKPGFLDCLFYTLSNFEWNTLLPVYEGIKADIPVLLLWGDNDVVCQGSEQFLKMVPHAKYGELKNCGHAFLYEDSPQAEIFISQFLDNHSN</sequence>
<evidence type="ECO:0000259" key="2">
    <source>
        <dbReference type="Pfam" id="PF12697"/>
    </source>
</evidence>
<protein>
    <recommendedName>
        <fullName evidence="2">AB hydrolase-1 domain-containing protein</fullName>
    </recommendedName>
</protein>
<keyword evidence="1" id="KW-0472">Membrane</keyword>
<organism evidence="3">
    <name type="scientific">Arcella intermedia</name>
    <dbReference type="NCBI Taxonomy" id="1963864"/>
    <lineage>
        <taxon>Eukaryota</taxon>
        <taxon>Amoebozoa</taxon>
        <taxon>Tubulinea</taxon>
        <taxon>Elardia</taxon>
        <taxon>Arcellinida</taxon>
        <taxon>Sphaerothecina</taxon>
        <taxon>Arcellidae</taxon>
        <taxon>Arcella</taxon>
    </lineage>
</organism>
<dbReference type="InterPro" id="IPR029058">
    <property type="entry name" value="AB_hydrolase_fold"/>
</dbReference>
<dbReference type="Pfam" id="PF12697">
    <property type="entry name" value="Abhydrolase_6"/>
    <property type="match status" value="1"/>
</dbReference>
<evidence type="ECO:0000313" key="3">
    <source>
        <dbReference type="EMBL" id="NDV34468.1"/>
    </source>
</evidence>
<keyword evidence="1" id="KW-0812">Transmembrane</keyword>
<reference evidence="3" key="1">
    <citation type="journal article" date="2020" name="J. Eukaryot. Microbiol.">
        <title>De novo Sequencing, Assembly and Annotation of the Transcriptome for the Free-Living Testate Amoeba Arcella intermedia.</title>
        <authorList>
            <person name="Ribeiro G.M."/>
            <person name="Porfirio-Sousa A.L."/>
            <person name="Maurer-Alcala X.X."/>
            <person name="Katz L.A."/>
            <person name="Lahr D.J.G."/>
        </authorList>
    </citation>
    <scope>NUCLEOTIDE SEQUENCE</scope>
</reference>
<dbReference type="AlphaFoldDB" id="A0A6B2LCL2"/>
<dbReference type="EMBL" id="GIBP01005499">
    <property type="protein sequence ID" value="NDV34468.1"/>
    <property type="molecule type" value="Transcribed_RNA"/>
</dbReference>
<keyword evidence="1" id="KW-1133">Transmembrane helix</keyword>
<dbReference type="InterPro" id="IPR000073">
    <property type="entry name" value="AB_hydrolase_1"/>
</dbReference>
<evidence type="ECO:0000256" key="1">
    <source>
        <dbReference type="SAM" id="Phobius"/>
    </source>
</evidence>
<feature type="transmembrane region" description="Helical" evidence="1">
    <location>
        <begin position="95"/>
        <end position="111"/>
    </location>
</feature>
<dbReference type="PANTHER" id="PTHR43798:SF33">
    <property type="entry name" value="HYDROLASE, PUTATIVE (AFU_ORTHOLOGUE AFUA_2G14860)-RELATED"/>
    <property type="match status" value="1"/>
</dbReference>